<evidence type="ECO:0000313" key="7">
    <source>
        <dbReference type="Proteomes" id="UP000272729"/>
    </source>
</evidence>
<evidence type="ECO:0000256" key="1">
    <source>
        <dbReference type="ARBA" id="ARBA00023015"/>
    </source>
</evidence>
<dbReference type="InterPro" id="IPR009057">
    <property type="entry name" value="Homeodomain-like_sf"/>
</dbReference>
<dbReference type="GO" id="GO:0003677">
    <property type="term" value="F:DNA binding"/>
    <property type="evidence" value="ECO:0007669"/>
    <property type="project" value="UniProtKB-UniRule"/>
</dbReference>
<proteinExistence type="predicted"/>
<dbReference type="InterPro" id="IPR036271">
    <property type="entry name" value="Tet_transcr_reg_TetR-rel_C_sf"/>
</dbReference>
<protein>
    <submittedName>
        <fullName evidence="6">TetR family transcriptional regulator</fullName>
    </submittedName>
</protein>
<dbReference type="PROSITE" id="PS50977">
    <property type="entry name" value="HTH_TETR_2"/>
    <property type="match status" value="1"/>
</dbReference>
<keyword evidence="1" id="KW-0805">Transcription regulation</keyword>
<evidence type="ECO:0000256" key="3">
    <source>
        <dbReference type="ARBA" id="ARBA00023163"/>
    </source>
</evidence>
<evidence type="ECO:0000313" key="6">
    <source>
        <dbReference type="EMBL" id="RKT72536.1"/>
    </source>
</evidence>
<comment type="caution">
    <text evidence="6">The sequence shown here is derived from an EMBL/GenBank/DDBJ whole genome shotgun (WGS) entry which is preliminary data.</text>
</comment>
<evidence type="ECO:0000256" key="2">
    <source>
        <dbReference type="ARBA" id="ARBA00023125"/>
    </source>
</evidence>
<dbReference type="Proteomes" id="UP000272729">
    <property type="component" value="Unassembled WGS sequence"/>
</dbReference>
<organism evidence="6 7">
    <name type="scientific">Saccharothrix variisporea</name>
    <dbReference type="NCBI Taxonomy" id="543527"/>
    <lineage>
        <taxon>Bacteria</taxon>
        <taxon>Bacillati</taxon>
        <taxon>Actinomycetota</taxon>
        <taxon>Actinomycetes</taxon>
        <taxon>Pseudonocardiales</taxon>
        <taxon>Pseudonocardiaceae</taxon>
        <taxon>Saccharothrix</taxon>
    </lineage>
</organism>
<dbReference type="PANTHER" id="PTHR47506">
    <property type="entry name" value="TRANSCRIPTIONAL REGULATORY PROTEIN"/>
    <property type="match status" value="1"/>
</dbReference>
<name>A0A495XH91_9PSEU</name>
<dbReference type="SUPFAM" id="SSF46689">
    <property type="entry name" value="Homeodomain-like"/>
    <property type="match status" value="1"/>
</dbReference>
<dbReference type="InterPro" id="IPR011075">
    <property type="entry name" value="TetR_C"/>
</dbReference>
<reference evidence="6 7" key="1">
    <citation type="submission" date="2018-10" db="EMBL/GenBank/DDBJ databases">
        <title>Sequencing the genomes of 1000 actinobacteria strains.</title>
        <authorList>
            <person name="Klenk H.-P."/>
        </authorList>
    </citation>
    <scope>NUCLEOTIDE SEQUENCE [LARGE SCALE GENOMIC DNA]</scope>
    <source>
        <strain evidence="6 7">DSM 43911</strain>
    </source>
</reference>
<dbReference type="EMBL" id="RBXR01000001">
    <property type="protein sequence ID" value="RKT72536.1"/>
    <property type="molecule type" value="Genomic_DNA"/>
</dbReference>
<sequence>MWRVGRSSDAREKLLGAACELMRARGYGAIGVAEICERAGVRKGSFYYFFESKQALTVEALRHAWEEESAAWRAVLGGGGHPFRRLEALLRAQVKAQYDSKRDVGVVRGCLYGNLVLEVGGNDEAVHACLAEIFDQQVAMVHNVLHEAHAEGMLPTDRATRAHARAVLAQLEGMVLFAKLDNDPQLLDTLWEHVEGVLALN</sequence>
<evidence type="ECO:0000259" key="5">
    <source>
        <dbReference type="PROSITE" id="PS50977"/>
    </source>
</evidence>
<feature type="domain" description="HTH tetR-type" evidence="5">
    <location>
        <begin position="8"/>
        <end position="68"/>
    </location>
</feature>
<dbReference type="Pfam" id="PF16925">
    <property type="entry name" value="TetR_C_13"/>
    <property type="match status" value="1"/>
</dbReference>
<accession>A0A495XH91</accession>
<dbReference type="AlphaFoldDB" id="A0A495XH91"/>
<dbReference type="PRINTS" id="PR00455">
    <property type="entry name" value="HTHTETR"/>
</dbReference>
<dbReference type="Gene3D" id="1.10.357.10">
    <property type="entry name" value="Tetracycline Repressor, domain 2"/>
    <property type="match status" value="1"/>
</dbReference>
<evidence type="ECO:0000256" key="4">
    <source>
        <dbReference type="PROSITE-ProRule" id="PRU00335"/>
    </source>
</evidence>
<gene>
    <name evidence="6" type="ORF">DFJ66_5850</name>
</gene>
<dbReference type="SUPFAM" id="SSF48498">
    <property type="entry name" value="Tetracyclin repressor-like, C-terminal domain"/>
    <property type="match status" value="1"/>
</dbReference>
<dbReference type="Pfam" id="PF00440">
    <property type="entry name" value="TetR_N"/>
    <property type="match status" value="1"/>
</dbReference>
<keyword evidence="7" id="KW-1185">Reference proteome</keyword>
<keyword evidence="2 4" id="KW-0238">DNA-binding</keyword>
<dbReference type="InterPro" id="IPR001647">
    <property type="entry name" value="HTH_TetR"/>
</dbReference>
<feature type="DNA-binding region" description="H-T-H motif" evidence="4">
    <location>
        <begin position="31"/>
        <end position="50"/>
    </location>
</feature>
<dbReference type="PANTHER" id="PTHR47506:SF1">
    <property type="entry name" value="HTH-TYPE TRANSCRIPTIONAL REGULATOR YJDC"/>
    <property type="match status" value="1"/>
</dbReference>
<keyword evidence="3" id="KW-0804">Transcription</keyword>